<protein>
    <submittedName>
        <fullName evidence="1">Uncharacterized protein</fullName>
    </submittedName>
</protein>
<comment type="caution">
    <text evidence="1">The sequence shown here is derived from an EMBL/GenBank/DDBJ whole genome shotgun (WGS) entry which is preliminary data.</text>
</comment>
<gene>
    <name evidence="1" type="ORF">LTR37_018839</name>
</gene>
<organism evidence="1 2">
    <name type="scientific">Vermiconidia calcicola</name>
    <dbReference type="NCBI Taxonomy" id="1690605"/>
    <lineage>
        <taxon>Eukaryota</taxon>
        <taxon>Fungi</taxon>
        <taxon>Dikarya</taxon>
        <taxon>Ascomycota</taxon>
        <taxon>Pezizomycotina</taxon>
        <taxon>Dothideomycetes</taxon>
        <taxon>Dothideomycetidae</taxon>
        <taxon>Mycosphaerellales</taxon>
        <taxon>Extremaceae</taxon>
        <taxon>Vermiconidia</taxon>
    </lineage>
</organism>
<keyword evidence="2" id="KW-1185">Reference proteome</keyword>
<accession>A0ACC3MFX3</accession>
<evidence type="ECO:0000313" key="1">
    <source>
        <dbReference type="EMBL" id="KAK3691135.1"/>
    </source>
</evidence>
<name>A0ACC3MFX3_9PEZI</name>
<dbReference type="EMBL" id="JAUTXU010000274">
    <property type="protein sequence ID" value="KAK3691135.1"/>
    <property type="molecule type" value="Genomic_DNA"/>
</dbReference>
<dbReference type="Proteomes" id="UP001281147">
    <property type="component" value="Unassembled WGS sequence"/>
</dbReference>
<sequence>MQRALRTEQVNGATEGQTDGGPQEFELDAVVIGAGFAGVYLLHRLRQEGFNVNLVEAGSGLGGIWYWNNYPGARVDSQYPIYALAIPEVYNTWNWTEQYPGSAELQRYFQHIDDVLDISKDTIFNTRVSTATWDDSTHKWHLQCDNGTRITTRFMNACLGFAAKRHFPDWPGLQDFGGYVCHSSFWPVEGVDMKDKKMAVIGNGATGIQIAQTAAREAKELSVFVRTPNTCIPMKQGVVDPEQAKKDLELMGDKLGRERYLNHGGFLYTGQNKKLFDDPKEKRDQVLEDAFNEGGFRILFQYDDFLTDEKVNRYVYDMWVERTRARMTDPVKKDILVPVEPLHPFAAKRPSLEQDYYEQMDREHVKIIDIKNNPVTHVEPKGIVTKDGTLHEVDIIAIATGFDSLTGGFMEIDWKGMNGEDLPKKWTTDRGALSYLGMTVHDFPNMFYTYGPHAPTAYANGPSIVQPQADWITDVCVKMREQGKTKIDAKKDAEDQWKETVNTMHAMTLRHNVDSWYMGTNIPGKPKQALNYAGGIPLYLKTIREAFENDFEGFEVS</sequence>
<evidence type="ECO:0000313" key="2">
    <source>
        <dbReference type="Proteomes" id="UP001281147"/>
    </source>
</evidence>
<reference evidence="1" key="1">
    <citation type="submission" date="2023-07" db="EMBL/GenBank/DDBJ databases">
        <title>Black Yeasts Isolated from many extreme environments.</title>
        <authorList>
            <person name="Coleine C."/>
            <person name="Stajich J.E."/>
            <person name="Selbmann L."/>
        </authorList>
    </citation>
    <scope>NUCLEOTIDE SEQUENCE</scope>
    <source>
        <strain evidence="1">CCFEE 5714</strain>
    </source>
</reference>
<proteinExistence type="predicted"/>